<dbReference type="Pfam" id="PF00069">
    <property type="entry name" value="Pkinase"/>
    <property type="match status" value="1"/>
</dbReference>
<dbReference type="PANTHER" id="PTHR16305">
    <property type="entry name" value="TESTICULAR SOLUBLE ADENYLYL CYCLASE"/>
    <property type="match status" value="1"/>
</dbReference>
<evidence type="ECO:0000313" key="5">
    <source>
        <dbReference type="EMBL" id="QTA81784.1"/>
    </source>
</evidence>
<dbReference type="Gene3D" id="1.25.40.10">
    <property type="entry name" value="Tetratricopeptide repeat domain"/>
    <property type="match status" value="1"/>
</dbReference>
<gene>
    <name evidence="5" type="ORF">dnl_41330</name>
</gene>
<keyword evidence="5" id="KW-0808">Transferase</keyword>
<dbReference type="GO" id="GO:0004016">
    <property type="term" value="F:adenylate cyclase activity"/>
    <property type="evidence" value="ECO:0007669"/>
    <property type="project" value="TreeGrafter"/>
</dbReference>
<dbReference type="InterPro" id="IPR017441">
    <property type="entry name" value="Protein_kinase_ATP_BS"/>
</dbReference>
<keyword evidence="5" id="KW-0418">Kinase</keyword>
<feature type="binding site" evidence="3">
    <location>
        <position position="42"/>
    </location>
    <ligand>
        <name>ATP</name>
        <dbReference type="ChEBI" id="CHEBI:30616"/>
    </ligand>
</feature>
<evidence type="ECO:0000313" key="6">
    <source>
        <dbReference type="Proteomes" id="UP000663720"/>
    </source>
</evidence>
<organism evidence="5 6">
    <name type="scientific">Desulfonema limicola</name>
    <dbReference type="NCBI Taxonomy" id="45656"/>
    <lineage>
        <taxon>Bacteria</taxon>
        <taxon>Pseudomonadati</taxon>
        <taxon>Thermodesulfobacteriota</taxon>
        <taxon>Desulfobacteria</taxon>
        <taxon>Desulfobacterales</taxon>
        <taxon>Desulfococcaceae</taxon>
        <taxon>Desulfonema</taxon>
    </lineage>
</organism>
<dbReference type="InterPro" id="IPR011009">
    <property type="entry name" value="Kinase-like_dom_sf"/>
</dbReference>
<dbReference type="AlphaFoldDB" id="A0A975BA17"/>
<dbReference type="PROSITE" id="PS50011">
    <property type="entry name" value="PROTEIN_KINASE_DOM"/>
    <property type="match status" value="1"/>
</dbReference>
<dbReference type="SUPFAM" id="SSF56112">
    <property type="entry name" value="Protein kinase-like (PK-like)"/>
    <property type="match status" value="1"/>
</dbReference>
<keyword evidence="2 3" id="KW-0067">ATP-binding</keyword>
<dbReference type="GO" id="GO:0004672">
    <property type="term" value="F:protein kinase activity"/>
    <property type="evidence" value="ECO:0007669"/>
    <property type="project" value="InterPro"/>
</dbReference>
<dbReference type="CDD" id="cd14014">
    <property type="entry name" value="STKc_PknB_like"/>
    <property type="match status" value="1"/>
</dbReference>
<dbReference type="SUPFAM" id="SSF52540">
    <property type="entry name" value="P-loop containing nucleoside triphosphate hydrolases"/>
    <property type="match status" value="1"/>
</dbReference>
<dbReference type="InterPro" id="IPR011990">
    <property type="entry name" value="TPR-like_helical_dom_sf"/>
</dbReference>
<dbReference type="PANTHER" id="PTHR16305:SF28">
    <property type="entry name" value="GUANYLATE CYCLASE DOMAIN-CONTAINING PROTEIN"/>
    <property type="match status" value="1"/>
</dbReference>
<accession>A0A975BA17</accession>
<proteinExistence type="predicted"/>
<dbReference type="Proteomes" id="UP000663720">
    <property type="component" value="Chromosome"/>
</dbReference>
<evidence type="ECO:0000256" key="2">
    <source>
        <dbReference type="ARBA" id="ARBA00022840"/>
    </source>
</evidence>
<name>A0A975BA17_9BACT</name>
<dbReference type="Gene3D" id="1.10.510.10">
    <property type="entry name" value="Transferase(Phosphotransferase) domain 1"/>
    <property type="match status" value="1"/>
</dbReference>
<sequence>MNHHQDFPFGRRYKILEDIGHGGMGRVYKVHDSVRNEVLALKELSRQHIVSQASILGFKNEFRIMSEFQHPHMVKVFEFGISAHNHPFITMEFIPGKNLSELSSLSTDQVVEIIINIAQAASCIHSRLYVHRDLKPDNIKLMDDNTIKLLDFGLMSQLGLPASDRVSGTYYYLAPETFTGGIIDESTDVYSIGIIAYELLSGQRPFIGKSVEILNAHLKKTPKPLTDFYPHIPESLNAIVLKMLEKDKDARYRNCPELLEDLEHLTGKPRTIETSEPRQGYLYSSKIIGRAVEQTVFIKKLNLLQNSQTSALFVGAAAGMGKTRLLGEMKNIAELEGIKTIFINSQTAAGQIFGWIKGLMLQLIPLSQEKEVQAYKDCLEYISKTYDSESRQIYENDLIKSLILWIEAVSQKTPFVIFLDDLHWADLKSIQVFNELIRASDRLKVLIIGGFRKNEIEKTSVLWHTVEENLTEYIELKPLDSHQTRTLIENLLYPSPIFLDFSDYCFKNCGGNVFDLIEFLRYMITGGHLTKSGKNWTEPVNLNSLSLPSNMEERLIQRTGRLSPEARGLADIASVIKDRLDLENWQAVSGYDEPGFFQGIDELMNYQIIIKSNQYYQFSHDIIRRVLYENLDNSQKKKLHNKKADFLETRLTPDDRTLIPVIAAHYAAAENSFKAIKYSLEAGRDAEINNVEWDAFDHYRNAARFLEDNQDYPGSQDILLNIYEKAAQFSSAAWIDASTCLKWLQKAIDYRIKSQDMDKVFGLSLSYLVSACISGSYDAARKKIPEIIETCSVKEGTIHWAILYGAGVCLADWYQGYQEDCFSHAETAVKIFEDYLENLPDDVWPAYSWSLFWRDKARAYLGQPVKMENVEKIRQLMEQGKSDQTIYWHTLTAVTARAAFTGHWAELLEWKNRASQLSKQMGKIYWFECWISHSYLYGAIYCGAFSQLENHIKKVQASPDPYQVRLAYLFRGMLELERRNFSHAEQNLSLFLEMEESAPDNSWAEGFVYMAKTCLGADKNQDAASYIQKGSDLVKKEPYKNPLYQLQFLQLSAELAISSADYTPVKSMLDRSLEMADMMDNTIQKAFVHKLFGRYYFEQDEPDKAQKHYLLSRDIFLSLGNKYQAGQVISILECITPKDINTGSHKDYKQDLNLLSKTIIEDQDSRFTLLDNEPEQDLKTGDNMTMEHTVSDAIDKIDI</sequence>
<feature type="domain" description="Protein kinase" evidence="4">
    <location>
        <begin position="13"/>
        <end position="265"/>
    </location>
</feature>
<evidence type="ECO:0000256" key="3">
    <source>
        <dbReference type="PROSITE-ProRule" id="PRU10141"/>
    </source>
</evidence>
<dbReference type="EMBL" id="CP061799">
    <property type="protein sequence ID" value="QTA81784.1"/>
    <property type="molecule type" value="Genomic_DNA"/>
</dbReference>
<dbReference type="InterPro" id="IPR000719">
    <property type="entry name" value="Prot_kinase_dom"/>
</dbReference>
<reference evidence="5" key="1">
    <citation type="journal article" date="2021" name="Microb. Physiol.">
        <title>Proteogenomic Insights into the Physiology of Marine, Sulfate-Reducing, Filamentous Desulfonema limicola and Desulfonema magnum.</title>
        <authorList>
            <person name="Schnaars V."/>
            <person name="Wohlbrand L."/>
            <person name="Scheve S."/>
            <person name="Hinrichs C."/>
            <person name="Reinhardt R."/>
            <person name="Rabus R."/>
        </authorList>
    </citation>
    <scope>NUCLEOTIDE SEQUENCE</scope>
    <source>
        <strain evidence="5">5ac10</strain>
    </source>
</reference>
<dbReference type="InterPro" id="IPR027417">
    <property type="entry name" value="P-loop_NTPase"/>
</dbReference>
<dbReference type="Gene3D" id="3.30.200.20">
    <property type="entry name" value="Phosphorylase Kinase, domain 1"/>
    <property type="match status" value="1"/>
</dbReference>
<dbReference type="KEGG" id="dli:dnl_41330"/>
<protein>
    <submittedName>
        <fullName evidence="5">Protein kinase domain-containing protein</fullName>
    </submittedName>
</protein>
<dbReference type="GO" id="GO:0005737">
    <property type="term" value="C:cytoplasm"/>
    <property type="evidence" value="ECO:0007669"/>
    <property type="project" value="TreeGrafter"/>
</dbReference>
<dbReference type="Pfam" id="PF13191">
    <property type="entry name" value="AAA_16"/>
    <property type="match status" value="1"/>
</dbReference>
<keyword evidence="6" id="KW-1185">Reference proteome</keyword>
<dbReference type="RefSeq" id="WP_207687779.1">
    <property type="nucleotide sequence ID" value="NZ_CP061799.1"/>
</dbReference>
<keyword evidence="1 3" id="KW-0547">Nucleotide-binding</keyword>
<dbReference type="InterPro" id="IPR041664">
    <property type="entry name" value="AAA_16"/>
</dbReference>
<evidence type="ECO:0000256" key="1">
    <source>
        <dbReference type="ARBA" id="ARBA00022741"/>
    </source>
</evidence>
<dbReference type="PROSITE" id="PS00107">
    <property type="entry name" value="PROTEIN_KINASE_ATP"/>
    <property type="match status" value="1"/>
</dbReference>
<dbReference type="GO" id="GO:0005524">
    <property type="term" value="F:ATP binding"/>
    <property type="evidence" value="ECO:0007669"/>
    <property type="project" value="UniProtKB-UniRule"/>
</dbReference>
<dbReference type="SUPFAM" id="SSF48452">
    <property type="entry name" value="TPR-like"/>
    <property type="match status" value="1"/>
</dbReference>
<dbReference type="SMART" id="SM00220">
    <property type="entry name" value="S_TKc"/>
    <property type="match status" value="1"/>
</dbReference>
<evidence type="ECO:0000259" key="4">
    <source>
        <dbReference type="PROSITE" id="PS50011"/>
    </source>
</evidence>